<dbReference type="EMBL" id="HG994582">
    <property type="protein sequence ID" value="CAF2882760.1"/>
    <property type="molecule type" value="Genomic_DNA"/>
</dbReference>
<dbReference type="SMART" id="SM00980">
    <property type="entry name" value="THAP"/>
    <property type="match status" value="1"/>
</dbReference>
<sequence>MKRDGKKLDRSASWSETDSVPKFMGMPIYNYRGRDNFRNTAQESVSPNTRPDIDTVYGCPNSCTSIKKDGKPIHFFLFPKTDEIRNEWIEFCGKKEINSKMPRICSDHFYPHLINFKTKRVFLEKGVIPTLNLPVKKPLNHLKKKRKKNKGAATNTNNYHPSSDCSEIRTDVNESHHPSVDQRYVADKFDFLSMPDFILYIKKVRDCERALTFTINKSTAQCAFHRKGCRVPLSRITKVHIDENGIIRRTQHSIDSVIQSLVDKPQEPMIFNDYINMAKDLIHEASLTDVKYNKVLKFINEQLAMASGSAHSYSPSVIKLGMLLNPILQKILIRAPAIGHSLSRGDDN</sequence>
<accession>A0A7R8CSP7</accession>
<dbReference type="PANTHER" id="PTHR46600:SF11">
    <property type="entry name" value="THAP DOMAIN-CONTAINING PROTEIN 10"/>
    <property type="match status" value="1"/>
</dbReference>
<gene>
    <name evidence="6" type="ORF">LSAA_8146</name>
</gene>
<keyword evidence="2" id="KW-0863">Zinc-finger</keyword>
<keyword evidence="1" id="KW-0479">Metal-binding</keyword>
<dbReference type="GO" id="GO:0008270">
    <property type="term" value="F:zinc ion binding"/>
    <property type="evidence" value="ECO:0007669"/>
    <property type="project" value="UniProtKB-KW"/>
</dbReference>
<keyword evidence="7" id="KW-1185">Reference proteome</keyword>
<feature type="region of interest" description="Disordered" evidence="5">
    <location>
        <begin position="143"/>
        <end position="166"/>
    </location>
</feature>
<dbReference type="InterPro" id="IPR026516">
    <property type="entry name" value="THAP1/10"/>
</dbReference>
<dbReference type="InterPro" id="IPR038441">
    <property type="entry name" value="THAP_Znf_sf"/>
</dbReference>
<dbReference type="OrthoDB" id="5579088at2759"/>
<reference evidence="6" key="1">
    <citation type="submission" date="2021-02" db="EMBL/GenBank/DDBJ databases">
        <authorList>
            <person name="Bekaert M."/>
        </authorList>
    </citation>
    <scope>NUCLEOTIDE SEQUENCE</scope>
    <source>
        <strain evidence="6">IoA-00</strain>
    </source>
</reference>
<proteinExistence type="predicted"/>
<keyword evidence="3" id="KW-0862">Zinc</keyword>
<evidence type="ECO:0000256" key="5">
    <source>
        <dbReference type="SAM" id="MobiDB-lite"/>
    </source>
</evidence>
<evidence type="ECO:0000256" key="1">
    <source>
        <dbReference type="ARBA" id="ARBA00022723"/>
    </source>
</evidence>
<dbReference type="Gene3D" id="6.20.210.20">
    <property type="entry name" value="THAP domain"/>
    <property type="match status" value="1"/>
</dbReference>
<evidence type="ECO:0000256" key="3">
    <source>
        <dbReference type="ARBA" id="ARBA00022833"/>
    </source>
</evidence>
<evidence type="ECO:0000313" key="6">
    <source>
        <dbReference type="EMBL" id="CAF2882760.1"/>
    </source>
</evidence>
<dbReference type="Pfam" id="PF05485">
    <property type="entry name" value="THAP"/>
    <property type="match status" value="1"/>
</dbReference>
<dbReference type="PANTHER" id="PTHR46600">
    <property type="entry name" value="THAP DOMAIN-CONTAINING"/>
    <property type="match status" value="1"/>
</dbReference>
<dbReference type="SUPFAM" id="SSF57716">
    <property type="entry name" value="Glucocorticoid receptor-like (DNA-binding domain)"/>
    <property type="match status" value="1"/>
</dbReference>
<evidence type="ECO:0000313" key="7">
    <source>
        <dbReference type="Proteomes" id="UP000675881"/>
    </source>
</evidence>
<dbReference type="PROSITE" id="PS50950">
    <property type="entry name" value="ZF_THAP"/>
    <property type="match status" value="1"/>
</dbReference>
<keyword evidence="4" id="KW-0238">DNA-binding</keyword>
<dbReference type="AlphaFoldDB" id="A0A7R8CSP7"/>
<evidence type="ECO:0000256" key="4">
    <source>
        <dbReference type="ARBA" id="ARBA00023125"/>
    </source>
</evidence>
<name>A0A7R8CSP7_LEPSM</name>
<dbReference type="InterPro" id="IPR006612">
    <property type="entry name" value="THAP_Znf"/>
</dbReference>
<dbReference type="SMART" id="SM00692">
    <property type="entry name" value="DM3"/>
    <property type="match status" value="1"/>
</dbReference>
<dbReference type="GO" id="GO:0043565">
    <property type="term" value="F:sequence-specific DNA binding"/>
    <property type="evidence" value="ECO:0007669"/>
    <property type="project" value="InterPro"/>
</dbReference>
<dbReference type="Proteomes" id="UP000675881">
    <property type="component" value="Chromosome 3"/>
</dbReference>
<organism evidence="6 7">
    <name type="scientific">Lepeophtheirus salmonis</name>
    <name type="common">Salmon louse</name>
    <name type="synonym">Caligus salmonis</name>
    <dbReference type="NCBI Taxonomy" id="72036"/>
    <lineage>
        <taxon>Eukaryota</taxon>
        <taxon>Metazoa</taxon>
        <taxon>Ecdysozoa</taxon>
        <taxon>Arthropoda</taxon>
        <taxon>Crustacea</taxon>
        <taxon>Multicrustacea</taxon>
        <taxon>Hexanauplia</taxon>
        <taxon>Copepoda</taxon>
        <taxon>Siphonostomatoida</taxon>
        <taxon>Caligidae</taxon>
        <taxon>Lepeophtheirus</taxon>
    </lineage>
</organism>
<protein>
    <submittedName>
        <fullName evidence="6">(salmon louse) hypothetical protein</fullName>
    </submittedName>
</protein>
<evidence type="ECO:0000256" key="2">
    <source>
        <dbReference type="ARBA" id="ARBA00022771"/>
    </source>
</evidence>